<dbReference type="Proteomes" id="UP001456562">
    <property type="component" value="Unassembled WGS sequence"/>
</dbReference>
<protein>
    <submittedName>
        <fullName evidence="1">SMI1/KNR4 family protein</fullName>
    </submittedName>
</protein>
<dbReference type="RefSeq" id="WP_233289816.1">
    <property type="nucleotide sequence ID" value="NZ_CP054927.1"/>
</dbReference>
<dbReference type="Gene3D" id="3.40.1580.10">
    <property type="entry name" value="SMI1/KNR4-like"/>
    <property type="match status" value="1"/>
</dbReference>
<accession>A0ABV1QEA5</accession>
<proteinExistence type="predicted"/>
<evidence type="ECO:0000313" key="1">
    <source>
        <dbReference type="EMBL" id="MER0429509.1"/>
    </source>
</evidence>
<organism evidence="1 2">
    <name type="scientific">Streptomyces microflavus</name>
    <name type="common">Streptomyces lipmanii</name>
    <dbReference type="NCBI Taxonomy" id="1919"/>
    <lineage>
        <taxon>Bacteria</taxon>
        <taxon>Bacillati</taxon>
        <taxon>Actinomycetota</taxon>
        <taxon>Actinomycetes</taxon>
        <taxon>Kitasatosporales</taxon>
        <taxon>Streptomycetaceae</taxon>
        <taxon>Streptomyces</taxon>
    </lineage>
</organism>
<reference evidence="1 2" key="1">
    <citation type="submission" date="2024-01" db="EMBL/GenBank/DDBJ databases">
        <title>Metagenomic exploration of the rhizosphere soil microbial community and their significance in facilitating the development of wild simulated ginseng.</title>
        <authorList>
            <person name="Huang J."/>
        </authorList>
    </citation>
    <scope>NUCLEOTIDE SEQUENCE [LARGE SCALE GENOMIC DNA]</scope>
    <source>
        <strain evidence="1 2">WY141</strain>
    </source>
</reference>
<evidence type="ECO:0000313" key="2">
    <source>
        <dbReference type="Proteomes" id="UP001456562"/>
    </source>
</evidence>
<dbReference type="SUPFAM" id="SSF160631">
    <property type="entry name" value="SMI1/KNR4-like"/>
    <property type="match status" value="1"/>
</dbReference>
<dbReference type="InterPro" id="IPR037883">
    <property type="entry name" value="Knr4/Smi1-like_sf"/>
</dbReference>
<dbReference type="EMBL" id="JBEJUE010000062">
    <property type="protein sequence ID" value="MER0429509.1"/>
    <property type="molecule type" value="Genomic_DNA"/>
</dbReference>
<gene>
    <name evidence="1" type="ORF">ABR748_35740</name>
</gene>
<keyword evidence="2" id="KW-1185">Reference proteome</keyword>
<sequence length="139" mass="14986">MPFHPALLDRLECAVRRYGAGTPTDRAELASAISPLGVGLDPDYAEFVERFGGCYVGIPVYGLRNSDLLEHVSVVDLTLRFRRDGWPGTDRGLVVSFDLAGNPLVLTPGGPVTSYDHDAGRACELAQGFATLLDQHAED</sequence>
<dbReference type="GeneID" id="87636449"/>
<name>A0ABV1QEA5_STRMI</name>
<comment type="caution">
    <text evidence="1">The sequence shown here is derived from an EMBL/GenBank/DDBJ whole genome shotgun (WGS) entry which is preliminary data.</text>
</comment>